<dbReference type="Proteomes" id="UP001177023">
    <property type="component" value="Unassembled WGS sequence"/>
</dbReference>
<reference evidence="2" key="1">
    <citation type="submission" date="2023-06" db="EMBL/GenBank/DDBJ databases">
        <authorList>
            <person name="Delattre M."/>
        </authorList>
    </citation>
    <scope>NUCLEOTIDE SEQUENCE</scope>
    <source>
        <strain evidence="2">AF72</strain>
    </source>
</reference>
<comment type="caution">
    <text evidence="2">The sequence shown here is derived from an EMBL/GenBank/DDBJ whole genome shotgun (WGS) entry which is preliminary data.</text>
</comment>
<sequence>MKCMILILVAVALFNIVSGRKCSFNKDGEKAKEVDCGDSCDFCRFVQIKDDLKDKSFKAQGCGCGADKSLKVTAVDTFGINSLGDCATTSLIKGTREAGGKTPIEIHIECCKKNECA</sequence>
<keyword evidence="3" id="KW-1185">Reference proteome</keyword>
<evidence type="ECO:0000256" key="1">
    <source>
        <dbReference type="SAM" id="SignalP"/>
    </source>
</evidence>
<evidence type="ECO:0000313" key="2">
    <source>
        <dbReference type="EMBL" id="CAJ0576370.1"/>
    </source>
</evidence>
<feature type="signal peptide" evidence="1">
    <location>
        <begin position="1"/>
        <end position="19"/>
    </location>
</feature>
<name>A0AA36CY18_9BILA</name>
<gene>
    <name evidence="2" type="ORF">MSPICULIGERA_LOCUS14664</name>
</gene>
<evidence type="ECO:0000313" key="3">
    <source>
        <dbReference type="Proteomes" id="UP001177023"/>
    </source>
</evidence>
<feature type="non-terminal residue" evidence="2">
    <location>
        <position position="117"/>
    </location>
</feature>
<organism evidence="2 3">
    <name type="scientific">Mesorhabditis spiculigera</name>
    <dbReference type="NCBI Taxonomy" id="96644"/>
    <lineage>
        <taxon>Eukaryota</taxon>
        <taxon>Metazoa</taxon>
        <taxon>Ecdysozoa</taxon>
        <taxon>Nematoda</taxon>
        <taxon>Chromadorea</taxon>
        <taxon>Rhabditida</taxon>
        <taxon>Rhabditina</taxon>
        <taxon>Rhabditomorpha</taxon>
        <taxon>Rhabditoidea</taxon>
        <taxon>Rhabditidae</taxon>
        <taxon>Mesorhabditinae</taxon>
        <taxon>Mesorhabditis</taxon>
    </lineage>
</organism>
<dbReference type="AlphaFoldDB" id="A0AA36CY18"/>
<proteinExistence type="predicted"/>
<accession>A0AA36CY18</accession>
<protein>
    <submittedName>
        <fullName evidence="2">Uncharacterized protein</fullName>
    </submittedName>
</protein>
<keyword evidence="1" id="KW-0732">Signal</keyword>
<dbReference type="EMBL" id="CATQJA010002643">
    <property type="protein sequence ID" value="CAJ0576370.1"/>
    <property type="molecule type" value="Genomic_DNA"/>
</dbReference>
<feature type="chain" id="PRO_5041218277" evidence="1">
    <location>
        <begin position="20"/>
        <end position="117"/>
    </location>
</feature>